<comment type="caution">
    <text evidence="2">The sequence shown here is derived from an EMBL/GenBank/DDBJ whole genome shotgun (WGS) entry which is preliminary data.</text>
</comment>
<keyword evidence="1" id="KW-1133">Transmembrane helix</keyword>
<protein>
    <submittedName>
        <fullName evidence="2">DUF5134 domain-containing protein</fullName>
    </submittedName>
</protein>
<evidence type="ECO:0000256" key="1">
    <source>
        <dbReference type="SAM" id="Phobius"/>
    </source>
</evidence>
<accession>A0ABP5H6F0</accession>
<keyword evidence="1" id="KW-0812">Transmembrane</keyword>
<name>A0ABP5H6F0_9ACTN</name>
<keyword evidence="3" id="KW-1185">Reference proteome</keyword>
<sequence>MHGPATVGWLLVALCAATGACCALRARGTTGTRREEAVSEALMCLGMTVMALPDSPFWSPSSPVPTGLYVTVFGAVAAWELRLLRAHRGHEGAHAAHLHHAVGALAMVYMAAAMAAAPGHAHGGVHGGVHSSAAAGLPLLTGALLVYFAFYVLRSGARLMPGGGGAPGEGGGAGAGVLRQPGVVAGVRLAMGTGMFAMLLTL</sequence>
<feature type="transmembrane region" description="Helical" evidence="1">
    <location>
        <begin position="129"/>
        <end position="153"/>
    </location>
</feature>
<dbReference type="Pfam" id="PF17197">
    <property type="entry name" value="DUF5134"/>
    <property type="match status" value="1"/>
</dbReference>
<organism evidence="2 3">
    <name type="scientific">Streptomyces albiaxialis</name>
    <dbReference type="NCBI Taxonomy" id="329523"/>
    <lineage>
        <taxon>Bacteria</taxon>
        <taxon>Bacillati</taxon>
        <taxon>Actinomycetota</taxon>
        <taxon>Actinomycetes</taxon>
        <taxon>Kitasatosporales</taxon>
        <taxon>Streptomycetaceae</taxon>
        <taxon>Streptomyces</taxon>
    </lineage>
</organism>
<keyword evidence="1" id="KW-0472">Membrane</keyword>
<feature type="transmembrane region" description="Helical" evidence="1">
    <location>
        <begin position="96"/>
        <end position="117"/>
    </location>
</feature>
<dbReference type="EMBL" id="BAAAPE010000002">
    <property type="protein sequence ID" value="GAA2065924.1"/>
    <property type="molecule type" value="Genomic_DNA"/>
</dbReference>
<dbReference type="RefSeq" id="WP_344524726.1">
    <property type="nucleotide sequence ID" value="NZ_BAAAPE010000002.1"/>
</dbReference>
<evidence type="ECO:0000313" key="3">
    <source>
        <dbReference type="Proteomes" id="UP001500016"/>
    </source>
</evidence>
<reference evidence="3" key="1">
    <citation type="journal article" date="2019" name="Int. J. Syst. Evol. Microbiol.">
        <title>The Global Catalogue of Microorganisms (GCM) 10K type strain sequencing project: providing services to taxonomists for standard genome sequencing and annotation.</title>
        <authorList>
            <consortium name="The Broad Institute Genomics Platform"/>
            <consortium name="The Broad Institute Genome Sequencing Center for Infectious Disease"/>
            <person name="Wu L."/>
            <person name="Ma J."/>
        </authorList>
    </citation>
    <scope>NUCLEOTIDE SEQUENCE [LARGE SCALE GENOMIC DNA]</scope>
    <source>
        <strain evidence="3">JCM 15478</strain>
    </source>
</reference>
<dbReference type="InterPro" id="IPR033458">
    <property type="entry name" value="DUF5134"/>
</dbReference>
<evidence type="ECO:0000313" key="2">
    <source>
        <dbReference type="EMBL" id="GAA2065924.1"/>
    </source>
</evidence>
<feature type="transmembrane region" description="Helical" evidence="1">
    <location>
        <begin position="6"/>
        <end position="26"/>
    </location>
</feature>
<gene>
    <name evidence="2" type="ORF">GCM10009801_11730</name>
</gene>
<dbReference type="Proteomes" id="UP001500016">
    <property type="component" value="Unassembled WGS sequence"/>
</dbReference>
<proteinExistence type="predicted"/>